<keyword evidence="3 6" id="KW-1133">Transmembrane helix</keyword>
<dbReference type="GO" id="GO:0019882">
    <property type="term" value="P:antigen processing and presentation"/>
    <property type="evidence" value="ECO:0007669"/>
    <property type="project" value="InterPro"/>
</dbReference>
<dbReference type="Proteomes" id="UP000694389">
    <property type="component" value="Unassembled WGS sequence"/>
</dbReference>
<dbReference type="Pfam" id="PF07654">
    <property type="entry name" value="C1-set"/>
    <property type="match status" value="1"/>
</dbReference>
<evidence type="ECO:0000259" key="7">
    <source>
        <dbReference type="PROSITE" id="PS50835"/>
    </source>
</evidence>
<accession>A0A8C4I989</accession>
<dbReference type="InterPro" id="IPR003597">
    <property type="entry name" value="Ig_C1-set"/>
</dbReference>
<evidence type="ECO:0000256" key="2">
    <source>
        <dbReference type="ARBA" id="ARBA00022692"/>
    </source>
</evidence>
<dbReference type="AlphaFoldDB" id="A0A8C4I989"/>
<name>A0A8C4I989_DICLA</name>
<dbReference type="PANTHER" id="PTHR19944">
    <property type="entry name" value="MHC CLASS II-RELATED"/>
    <property type="match status" value="1"/>
</dbReference>
<dbReference type="Gene3D" id="3.10.320.10">
    <property type="entry name" value="Class II Histocompatibility Antigen, M Beta Chain, Chain B, domain 1"/>
    <property type="match status" value="1"/>
</dbReference>
<dbReference type="PANTHER" id="PTHR19944:SF99">
    <property type="entry name" value="HLA CLASS II HISTOCOMPATIBILITY ANTIGEN, DRB1 BETA CHAIN"/>
    <property type="match status" value="1"/>
</dbReference>
<dbReference type="GeneTree" id="ENSGT00950000183127"/>
<dbReference type="Ensembl" id="ENSDLAT00005057783.2">
    <property type="protein sequence ID" value="ENSDLAP00005054384.2"/>
    <property type="gene ID" value="ENSDLAG00005023306.2"/>
</dbReference>
<keyword evidence="9" id="KW-1185">Reference proteome</keyword>
<feature type="transmembrane region" description="Helical" evidence="6">
    <location>
        <begin position="216"/>
        <end position="237"/>
    </location>
</feature>
<dbReference type="Gene3D" id="2.60.40.10">
    <property type="entry name" value="Immunoglobulins"/>
    <property type="match status" value="1"/>
</dbReference>
<sequence length="256" mass="28943">FAASFLCFTMQLYTSSNTCLLSVTDAIFGYAVIHCQFTASHDHFYLEQIFFNKVLLGQYNSTLGKYVGFTEKAQEVAEALNKNQAFIKEAVKNEATCKTHIPIMMDLLSKSVEPSVRLRSVEAVDSRHPGTLVCSAYNFYPQQIRLTWLRNGKEETSDVSYTDELPSGNWLYQIHSYLEFTPRPGEKITCMVEHASLMEPKLYDWEPTPESVTNKIAVGTSGLLLGLVFLVTGLIFYKKNTTGERQDNINQKTSTK</sequence>
<dbReference type="InterPro" id="IPR007110">
    <property type="entry name" value="Ig-like_dom"/>
</dbReference>
<keyword evidence="2 6" id="KW-0812">Transmembrane</keyword>
<evidence type="ECO:0000256" key="5">
    <source>
        <dbReference type="ARBA" id="ARBA00023180"/>
    </source>
</evidence>
<dbReference type="InterPro" id="IPR050160">
    <property type="entry name" value="MHC/Immunoglobulin"/>
</dbReference>
<reference evidence="8" key="1">
    <citation type="submission" date="2025-08" db="UniProtKB">
        <authorList>
            <consortium name="Ensembl"/>
        </authorList>
    </citation>
    <scope>IDENTIFICATION</scope>
</reference>
<keyword evidence="5" id="KW-0325">Glycoprotein</keyword>
<evidence type="ECO:0000256" key="4">
    <source>
        <dbReference type="ARBA" id="ARBA00023157"/>
    </source>
</evidence>
<dbReference type="InterPro" id="IPR000353">
    <property type="entry name" value="MHC_II_b_N"/>
</dbReference>
<dbReference type="SMART" id="SM00407">
    <property type="entry name" value="IGc1"/>
    <property type="match status" value="1"/>
</dbReference>
<feature type="domain" description="Ig-like" evidence="7">
    <location>
        <begin position="114"/>
        <end position="196"/>
    </location>
</feature>
<dbReference type="SUPFAM" id="SSF48726">
    <property type="entry name" value="Immunoglobulin"/>
    <property type="match status" value="1"/>
</dbReference>
<proteinExistence type="predicted"/>
<comment type="subcellular location">
    <subcellularLocation>
        <location evidence="1">Membrane</location>
        <topology evidence="1">Single-pass type I membrane protein</topology>
    </subcellularLocation>
</comment>
<evidence type="ECO:0000313" key="8">
    <source>
        <dbReference type="Ensembl" id="ENSDLAP00005054384.2"/>
    </source>
</evidence>
<dbReference type="Pfam" id="PF00969">
    <property type="entry name" value="MHC_II_beta"/>
    <property type="match status" value="1"/>
</dbReference>
<evidence type="ECO:0000256" key="1">
    <source>
        <dbReference type="ARBA" id="ARBA00004479"/>
    </source>
</evidence>
<dbReference type="InterPro" id="IPR036179">
    <property type="entry name" value="Ig-like_dom_sf"/>
</dbReference>
<dbReference type="SMART" id="SM00921">
    <property type="entry name" value="MHC_II_beta"/>
    <property type="match status" value="1"/>
</dbReference>
<keyword evidence="6" id="KW-0472">Membrane</keyword>
<reference evidence="8" key="2">
    <citation type="submission" date="2025-09" db="UniProtKB">
        <authorList>
            <consortium name="Ensembl"/>
        </authorList>
    </citation>
    <scope>IDENTIFICATION</scope>
</reference>
<protein>
    <recommendedName>
        <fullName evidence="7">Ig-like domain-containing protein</fullName>
    </recommendedName>
</protein>
<dbReference type="InterPro" id="IPR013783">
    <property type="entry name" value="Ig-like_fold"/>
</dbReference>
<organism evidence="8 9">
    <name type="scientific">Dicentrarchus labrax</name>
    <name type="common">European seabass</name>
    <name type="synonym">Morone labrax</name>
    <dbReference type="NCBI Taxonomy" id="13489"/>
    <lineage>
        <taxon>Eukaryota</taxon>
        <taxon>Metazoa</taxon>
        <taxon>Chordata</taxon>
        <taxon>Craniata</taxon>
        <taxon>Vertebrata</taxon>
        <taxon>Euteleostomi</taxon>
        <taxon>Actinopterygii</taxon>
        <taxon>Neopterygii</taxon>
        <taxon>Teleostei</taxon>
        <taxon>Neoteleostei</taxon>
        <taxon>Acanthomorphata</taxon>
        <taxon>Eupercaria</taxon>
        <taxon>Moronidae</taxon>
        <taxon>Dicentrarchus</taxon>
    </lineage>
</organism>
<dbReference type="GO" id="GO:0006955">
    <property type="term" value="P:immune response"/>
    <property type="evidence" value="ECO:0007669"/>
    <property type="project" value="InterPro"/>
</dbReference>
<keyword evidence="4" id="KW-1015">Disulfide bond</keyword>
<evidence type="ECO:0000313" key="9">
    <source>
        <dbReference type="Proteomes" id="UP000694389"/>
    </source>
</evidence>
<dbReference type="SUPFAM" id="SSF54452">
    <property type="entry name" value="MHC antigen-recognition domain"/>
    <property type="match status" value="1"/>
</dbReference>
<dbReference type="GO" id="GO:0042613">
    <property type="term" value="C:MHC class II protein complex"/>
    <property type="evidence" value="ECO:0007669"/>
    <property type="project" value="InterPro"/>
</dbReference>
<dbReference type="InterPro" id="IPR011162">
    <property type="entry name" value="MHC_I/II-like_Ag-recog"/>
</dbReference>
<evidence type="ECO:0000256" key="6">
    <source>
        <dbReference type="SAM" id="Phobius"/>
    </source>
</evidence>
<dbReference type="PROSITE" id="PS50835">
    <property type="entry name" value="IG_LIKE"/>
    <property type="match status" value="1"/>
</dbReference>
<dbReference type="InterPro" id="IPR014745">
    <property type="entry name" value="MHC_II_a/b_N"/>
</dbReference>
<evidence type="ECO:0000256" key="3">
    <source>
        <dbReference type="ARBA" id="ARBA00022989"/>
    </source>
</evidence>